<dbReference type="EMBL" id="BGZK01000405">
    <property type="protein sequence ID" value="GBP41727.1"/>
    <property type="molecule type" value="Genomic_DNA"/>
</dbReference>
<protein>
    <submittedName>
        <fullName evidence="2">RNA-directed DNA polymerase from mobile element jockey</fullName>
    </submittedName>
</protein>
<dbReference type="AlphaFoldDB" id="A0A4C1VTT4"/>
<gene>
    <name evidence="2" type="primary">pol</name>
    <name evidence="2" type="ORF">EVAR_33718_1</name>
</gene>
<dbReference type="InterPro" id="IPR036691">
    <property type="entry name" value="Endo/exonu/phosph_ase_sf"/>
</dbReference>
<feature type="domain" description="Endonuclease/exonuclease/phosphatase" evidence="1">
    <location>
        <begin position="128"/>
        <end position="255"/>
    </location>
</feature>
<dbReference type="InterPro" id="IPR005135">
    <property type="entry name" value="Endo/exonuclease/phosphatase"/>
</dbReference>
<keyword evidence="2" id="KW-0808">Transferase</keyword>
<dbReference type="GO" id="GO:0003964">
    <property type="term" value="F:RNA-directed DNA polymerase activity"/>
    <property type="evidence" value="ECO:0007669"/>
    <property type="project" value="UniProtKB-KW"/>
</dbReference>
<dbReference type="OrthoDB" id="7487383at2759"/>
<evidence type="ECO:0000313" key="2">
    <source>
        <dbReference type="EMBL" id="GBP41727.1"/>
    </source>
</evidence>
<keyword evidence="3" id="KW-1185">Reference proteome</keyword>
<sequence length="534" mass="60042">MQVTNRHAVIAVKNILQIMAGVRERPNRVKLKESYLSVMIQQNIQFQQEKVQLAAKNTIRRECPKPTSVPRSAGTAVSTLEENISTIMSILQVVRSEVSDLEAKFQKAKHGVDHLKIILDNQDLINSSVELAKYALKYKADIIMVQETHLKPHFSNSCKISNFILLRIDRQGAQKGGKAIYYNRALYCCPIDTPPLINIEATACRLSMIGHGILILVSVYLTPKKELLRSDLEAPFALGGAVIFFGNFNSKSTNWKCNCSNRNGREMEALAKSLHFNIVVGDRYFSLLMSANNALDYKTVVDSSSRIVPAKSDRKELPGDVIELIRDKNGALRREGKYPTCKNRSRARAHQRKVKARIKEVRTDNWSELMSEISPSHKAYWGLVKALKTEGAVLTPALKRRNNFIAFDDREIAECLADSIEHQCSDNPPYDFEDVRRVEEDVCHRVSLPPKDDLDPITHDEVSKHITGLKIRKAPGRNTISIKALKCFSAPLVALLVAIFNTCIQNCYFRTALKEAVVIGIPKAGETTRPPRQL</sequence>
<dbReference type="SUPFAM" id="SSF56219">
    <property type="entry name" value="DNase I-like"/>
    <property type="match status" value="1"/>
</dbReference>
<evidence type="ECO:0000313" key="3">
    <source>
        <dbReference type="Proteomes" id="UP000299102"/>
    </source>
</evidence>
<name>A0A4C1VTT4_EUMVA</name>
<accession>A0A4C1VTT4</accession>
<comment type="caution">
    <text evidence="2">The sequence shown here is derived from an EMBL/GenBank/DDBJ whole genome shotgun (WGS) entry which is preliminary data.</text>
</comment>
<evidence type="ECO:0000259" key="1">
    <source>
        <dbReference type="Pfam" id="PF03372"/>
    </source>
</evidence>
<dbReference type="PANTHER" id="PTHR47510:SF3">
    <property type="entry name" value="ENDO_EXONUCLEASE_PHOSPHATASE DOMAIN-CONTAINING PROTEIN"/>
    <property type="match status" value="1"/>
</dbReference>
<keyword evidence="2" id="KW-0548">Nucleotidyltransferase</keyword>
<organism evidence="2 3">
    <name type="scientific">Eumeta variegata</name>
    <name type="common">Bagworm moth</name>
    <name type="synonym">Eumeta japonica</name>
    <dbReference type="NCBI Taxonomy" id="151549"/>
    <lineage>
        <taxon>Eukaryota</taxon>
        <taxon>Metazoa</taxon>
        <taxon>Ecdysozoa</taxon>
        <taxon>Arthropoda</taxon>
        <taxon>Hexapoda</taxon>
        <taxon>Insecta</taxon>
        <taxon>Pterygota</taxon>
        <taxon>Neoptera</taxon>
        <taxon>Endopterygota</taxon>
        <taxon>Lepidoptera</taxon>
        <taxon>Glossata</taxon>
        <taxon>Ditrysia</taxon>
        <taxon>Tineoidea</taxon>
        <taxon>Psychidae</taxon>
        <taxon>Oiketicinae</taxon>
        <taxon>Eumeta</taxon>
    </lineage>
</organism>
<dbReference type="Pfam" id="PF03372">
    <property type="entry name" value="Exo_endo_phos"/>
    <property type="match status" value="1"/>
</dbReference>
<keyword evidence="2" id="KW-0695">RNA-directed DNA polymerase</keyword>
<dbReference type="Gene3D" id="3.60.10.10">
    <property type="entry name" value="Endonuclease/exonuclease/phosphatase"/>
    <property type="match status" value="1"/>
</dbReference>
<dbReference type="PANTHER" id="PTHR47510">
    <property type="entry name" value="REVERSE TRANSCRIPTASE DOMAIN-CONTAINING PROTEIN"/>
    <property type="match status" value="1"/>
</dbReference>
<dbReference type="Proteomes" id="UP000299102">
    <property type="component" value="Unassembled WGS sequence"/>
</dbReference>
<reference evidence="2 3" key="1">
    <citation type="journal article" date="2019" name="Commun. Biol.">
        <title>The bagworm genome reveals a unique fibroin gene that provides high tensile strength.</title>
        <authorList>
            <person name="Kono N."/>
            <person name="Nakamura H."/>
            <person name="Ohtoshi R."/>
            <person name="Tomita M."/>
            <person name="Numata K."/>
            <person name="Arakawa K."/>
        </authorList>
    </citation>
    <scope>NUCLEOTIDE SEQUENCE [LARGE SCALE GENOMIC DNA]</scope>
</reference>
<proteinExistence type="predicted"/>